<dbReference type="PANTHER" id="PTHR13355:SF11">
    <property type="entry name" value="GLUCOSAMINE 6-PHOSPHATE N-ACETYLTRANSFERASE"/>
    <property type="match status" value="1"/>
</dbReference>
<evidence type="ECO:0000313" key="3">
    <source>
        <dbReference type="Proteomes" id="UP000555103"/>
    </source>
</evidence>
<dbReference type="CDD" id="cd04301">
    <property type="entry name" value="NAT_SF"/>
    <property type="match status" value="1"/>
</dbReference>
<dbReference type="AlphaFoldDB" id="A0A840CQ02"/>
<organism evidence="2 3">
    <name type="scientific">Dysgonomonas hofstadii</name>
    <dbReference type="NCBI Taxonomy" id="637886"/>
    <lineage>
        <taxon>Bacteria</taxon>
        <taxon>Pseudomonadati</taxon>
        <taxon>Bacteroidota</taxon>
        <taxon>Bacteroidia</taxon>
        <taxon>Bacteroidales</taxon>
        <taxon>Dysgonomonadaceae</taxon>
        <taxon>Dysgonomonas</taxon>
    </lineage>
</organism>
<dbReference type="InterPro" id="IPR039143">
    <property type="entry name" value="GNPNAT1-like"/>
</dbReference>
<proteinExistence type="predicted"/>
<keyword evidence="2" id="KW-0689">Ribosomal protein</keyword>
<dbReference type="PANTHER" id="PTHR13355">
    <property type="entry name" value="GLUCOSAMINE 6-PHOSPHATE N-ACETYLTRANSFERASE"/>
    <property type="match status" value="1"/>
</dbReference>
<feature type="domain" description="N-acetyltransferase" evidence="1">
    <location>
        <begin position="2"/>
        <end position="142"/>
    </location>
</feature>
<dbReference type="InterPro" id="IPR000182">
    <property type="entry name" value="GNAT_dom"/>
</dbReference>
<keyword evidence="3" id="KW-1185">Reference proteome</keyword>
<dbReference type="InterPro" id="IPR016181">
    <property type="entry name" value="Acyl_CoA_acyltransferase"/>
</dbReference>
<sequence length="142" mass="15785">MIEIKRVTKITPEIIDAFSLLIPQLTNQNQVPDRKDMETIIESKNTYLFIGCNPGIVGTLTLVIMKTLSGSKAWIEDVVVDSSARGQNIGKELVCHAIDYAKKLNVSSINLTSGTDRIAANKLYQSLGFIQRNSNLYRLSLE</sequence>
<dbReference type="GO" id="GO:0004343">
    <property type="term" value="F:glucosamine 6-phosphate N-acetyltransferase activity"/>
    <property type="evidence" value="ECO:0007669"/>
    <property type="project" value="TreeGrafter"/>
</dbReference>
<keyword evidence="2" id="KW-0687">Ribonucleoprotein</keyword>
<name>A0A840CQ02_9BACT</name>
<dbReference type="SUPFAM" id="SSF55729">
    <property type="entry name" value="Acyl-CoA N-acyltransferases (Nat)"/>
    <property type="match status" value="1"/>
</dbReference>
<accession>A0A840CQ02</accession>
<dbReference type="RefSeq" id="WP_183307993.1">
    <property type="nucleotide sequence ID" value="NZ_JACIEP010000011.1"/>
</dbReference>
<dbReference type="EMBL" id="JACIEP010000011">
    <property type="protein sequence ID" value="MBB4037131.1"/>
    <property type="molecule type" value="Genomic_DNA"/>
</dbReference>
<dbReference type="GO" id="GO:0005840">
    <property type="term" value="C:ribosome"/>
    <property type="evidence" value="ECO:0007669"/>
    <property type="project" value="UniProtKB-KW"/>
</dbReference>
<dbReference type="PROSITE" id="PS51186">
    <property type="entry name" value="GNAT"/>
    <property type="match status" value="1"/>
</dbReference>
<protein>
    <submittedName>
        <fullName evidence="2">Ribosomal protein S18 acetylase RimI-like enzyme</fullName>
    </submittedName>
</protein>
<evidence type="ECO:0000313" key="2">
    <source>
        <dbReference type="EMBL" id="MBB4037131.1"/>
    </source>
</evidence>
<dbReference type="Proteomes" id="UP000555103">
    <property type="component" value="Unassembled WGS sequence"/>
</dbReference>
<dbReference type="Gene3D" id="3.40.630.30">
    <property type="match status" value="1"/>
</dbReference>
<comment type="caution">
    <text evidence="2">The sequence shown here is derived from an EMBL/GenBank/DDBJ whole genome shotgun (WGS) entry which is preliminary data.</text>
</comment>
<dbReference type="Pfam" id="PF00583">
    <property type="entry name" value="Acetyltransf_1"/>
    <property type="match status" value="1"/>
</dbReference>
<reference evidence="2 3" key="1">
    <citation type="submission" date="2020-08" db="EMBL/GenBank/DDBJ databases">
        <title>Genomic Encyclopedia of Type Strains, Phase IV (KMG-IV): sequencing the most valuable type-strain genomes for metagenomic binning, comparative biology and taxonomic classification.</title>
        <authorList>
            <person name="Goeker M."/>
        </authorList>
    </citation>
    <scope>NUCLEOTIDE SEQUENCE [LARGE SCALE GENOMIC DNA]</scope>
    <source>
        <strain evidence="2 3">DSM 104969</strain>
    </source>
</reference>
<evidence type="ECO:0000259" key="1">
    <source>
        <dbReference type="PROSITE" id="PS51186"/>
    </source>
</evidence>
<gene>
    <name evidence="2" type="ORF">GGR21_003046</name>
</gene>